<keyword evidence="2" id="KW-1185">Reference proteome</keyword>
<accession>A0A1I3XC33</accession>
<organism evidence="1 2">
    <name type="scientific">Neomesorhizobium albiziae</name>
    <dbReference type="NCBI Taxonomy" id="335020"/>
    <lineage>
        <taxon>Bacteria</taxon>
        <taxon>Pseudomonadati</taxon>
        <taxon>Pseudomonadota</taxon>
        <taxon>Alphaproteobacteria</taxon>
        <taxon>Hyphomicrobiales</taxon>
        <taxon>Phyllobacteriaceae</taxon>
        <taxon>Neomesorhizobium</taxon>
    </lineage>
</organism>
<gene>
    <name evidence="1" type="ORF">SAMN04488498_103130</name>
</gene>
<sequence length="202" mass="21574">MQHVTSDYLENQIEAVGGVLADLEKEAQSLAYAAVSGDKRAVDRLAKIKADIERAKADTVVFEQAKVKAEQIEIAEISAEAKAERASAIKQAVALAGKIQQAARRVDEIAAEFRAIISELPIAEHQLWQTLRKAAAVPSDGIIGRKNLASHAFAVMVNANEAPAFQPRPVADIAGVAWGYLSEKEAGLVVGVPPRQRASSIS</sequence>
<evidence type="ECO:0000313" key="2">
    <source>
        <dbReference type="Proteomes" id="UP000323300"/>
    </source>
</evidence>
<dbReference type="AlphaFoldDB" id="A0A1I3XC33"/>
<protein>
    <submittedName>
        <fullName evidence="1">Uncharacterized protein</fullName>
    </submittedName>
</protein>
<reference evidence="1 2" key="1">
    <citation type="submission" date="2016-10" db="EMBL/GenBank/DDBJ databases">
        <authorList>
            <person name="Varghese N."/>
            <person name="Submissions S."/>
        </authorList>
    </citation>
    <scope>NUCLEOTIDE SEQUENCE [LARGE SCALE GENOMIC DNA]</scope>
    <source>
        <strain evidence="1 2">DSM 21822</strain>
    </source>
</reference>
<proteinExistence type="predicted"/>
<name>A0A1I3XC33_9HYPH</name>
<dbReference type="Proteomes" id="UP000323300">
    <property type="component" value="Unassembled WGS sequence"/>
</dbReference>
<evidence type="ECO:0000313" key="1">
    <source>
        <dbReference type="EMBL" id="SFK17125.1"/>
    </source>
</evidence>
<dbReference type="EMBL" id="FOSL01000003">
    <property type="protein sequence ID" value="SFK17125.1"/>
    <property type="molecule type" value="Genomic_DNA"/>
</dbReference>